<dbReference type="AlphaFoldDB" id="A0A164L2H6"/>
<dbReference type="Proteomes" id="UP000076858">
    <property type="component" value="Unassembled WGS sequence"/>
</dbReference>
<accession>A0A164L2H6</accession>
<comment type="caution">
    <text evidence="1">The sequence shown here is derived from an EMBL/GenBank/DDBJ whole genome shotgun (WGS) entry which is preliminary data.</text>
</comment>
<proteinExistence type="predicted"/>
<evidence type="ECO:0000313" key="2">
    <source>
        <dbReference type="Proteomes" id="UP000076858"/>
    </source>
</evidence>
<sequence>MKLSSQTKKLWSVCVDLPHCSRMLHKKISCFIGRLYDIKHGIFFLHNILCPTQRNMFALIIHFFVVIVRKRILSGLANFY</sequence>
<keyword evidence="2" id="KW-1185">Reference proteome</keyword>
<reference evidence="1 2" key="1">
    <citation type="submission" date="2016-03" db="EMBL/GenBank/DDBJ databases">
        <title>EvidentialGene: Evidence-directed Construction of Genes on Genomes.</title>
        <authorList>
            <person name="Gilbert D.G."/>
            <person name="Choi J.-H."/>
            <person name="Mockaitis K."/>
            <person name="Colbourne J."/>
            <person name="Pfrender M."/>
        </authorList>
    </citation>
    <scope>NUCLEOTIDE SEQUENCE [LARGE SCALE GENOMIC DNA]</scope>
    <source>
        <strain evidence="1 2">Xinb3</strain>
        <tissue evidence="1">Complete organism</tissue>
    </source>
</reference>
<dbReference type="EMBL" id="LRGB01003216">
    <property type="protein sequence ID" value="KZS03738.1"/>
    <property type="molecule type" value="Genomic_DNA"/>
</dbReference>
<protein>
    <submittedName>
        <fullName evidence="1">Uncharacterized protein</fullName>
    </submittedName>
</protein>
<organism evidence="1 2">
    <name type="scientific">Daphnia magna</name>
    <dbReference type="NCBI Taxonomy" id="35525"/>
    <lineage>
        <taxon>Eukaryota</taxon>
        <taxon>Metazoa</taxon>
        <taxon>Ecdysozoa</taxon>
        <taxon>Arthropoda</taxon>
        <taxon>Crustacea</taxon>
        <taxon>Branchiopoda</taxon>
        <taxon>Diplostraca</taxon>
        <taxon>Cladocera</taxon>
        <taxon>Anomopoda</taxon>
        <taxon>Daphniidae</taxon>
        <taxon>Daphnia</taxon>
    </lineage>
</organism>
<name>A0A164L2H6_9CRUS</name>
<evidence type="ECO:0000313" key="1">
    <source>
        <dbReference type="EMBL" id="KZS03738.1"/>
    </source>
</evidence>
<gene>
    <name evidence="1" type="ORF">APZ42_033511</name>
</gene>